<dbReference type="EC" id="1.17.7.4" evidence="5"/>
<comment type="pathway">
    <text evidence="5">Isoprenoid biosynthesis; dimethylallyl diphosphate biosynthesis; dimethylallyl diphosphate from (2E)-4-hydroxy-3-methylbutenyl diphosphate: step 1/1.</text>
</comment>
<feature type="binding site" evidence="5">
    <location>
        <position position="219"/>
    </location>
    <ligand>
        <name>isopentenyl diphosphate</name>
        <dbReference type="ChEBI" id="CHEBI:128769"/>
    </ligand>
</feature>
<feature type="binding site" evidence="5">
    <location>
        <position position="220"/>
    </location>
    <ligand>
        <name>isopentenyl diphosphate</name>
        <dbReference type="ChEBI" id="CHEBI:128769"/>
    </ligand>
</feature>
<evidence type="ECO:0000256" key="3">
    <source>
        <dbReference type="ARBA" id="ARBA00023004"/>
    </source>
</evidence>
<feature type="binding site" evidence="5">
    <location>
        <position position="264"/>
    </location>
    <ligand>
        <name>dimethylallyl diphosphate</name>
        <dbReference type="ChEBI" id="CHEBI:57623"/>
    </ligand>
</feature>
<comment type="pathway">
    <text evidence="5">Isoprenoid biosynthesis; isopentenyl diphosphate biosynthesis via DXP pathway; isopentenyl diphosphate from 1-deoxy-D-xylulose 5-phosphate: step 6/6.</text>
</comment>
<dbReference type="Pfam" id="PF02401">
    <property type="entry name" value="LYTB"/>
    <property type="match status" value="1"/>
</dbReference>
<feature type="binding site" evidence="5">
    <location>
        <position position="76"/>
    </location>
    <ligand>
        <name>dimethylallyl diphosphate</name>
        <dbReference type="ChEBI" id="CHEBI:57623"/>
    </ligand>
</feature>
<dbReference type="NCBIfam" id="TIGR00216">
    <property type="entry name" value="ispH_lytB"/>
    <property type="match status" value="1"/>
</dbReference>
<dbReference type="NCBIfam" id="NF002187">
    <property type="entry name" value="PRK01045.1-1"/>
    <property type="match status" value="1"/>
</dbReference>
<protein>
    <recommendedName>
        <fullName evidence="5">4-hydroxy-3-methylbut-2-enyl diphosphate reductase</fullName>
        <shortName evidence="5">HMBPP reductase</shortName>
        <ecNumber evidence="5">1.17.7.4</ecNumber>
    </recommendedName>
</protein>
<keyword evidence="2 5" id="KW-0479">Metal-binding</keyword>
<feature type="binding site" evidence="5">
    <location>
        <position position="219"/>
    </location>
    <ligand>
        <name>(2E)-4-hydroxy-3-methylbut-2-enyl diphosphate</name>
        <dbReference type="ChEBI" id="CHEBI:128753"/>
    </ligand>
</feature>
<evidence type="ECO:0000313" key="6">
    <source>
        <dbReference type="EMBL" id="MBP1918723.1"/>
    </source>
</evidence>
<dbReference type="EMBL" id="JAGGKC010000008">
    <property type="protein sequence ID" value="MBP1918723.1"/>
    <property type="molecule type" value="Genomic_DNA"/>
</dbReference>
<evidence type="ECO:0000256" key="4">
    <source>
        <dbReference type="ARBA" id="ARBA00023014"/>
    </source>
</evidence>
<feature type="binding site" evidence="5">
    <location>
        <position position="218"/>
    </location>
    <ligand>
        <name>(2E)-4-hydroxy-3-methylbut-2-enyl diphosphate</name>
        <dbReference type="ChEBI" id="CHEBI:128753"/>
    </ligand>
</feature>
<gene>
    <name evidence="5" type="primary">ispH</name>
    <name evidence="6" type="ORF">J2Z34_001203</name>
</gene>
<feature type="binding site" evidence="5">
    <location>
        <position position="220"/>
    </location>
    <ligand>
        <name>(2E)-4-hydroxy-3-methylbut-2-enyl diphosphate</name>
        <dbReference type="ChEBI" id="CHEBI:128753"/>
    </ligand>
</feature>
<keyword evidence="7" id="KW-1185">Reference proteome</keyword>
<accession>A0ABS4G2F1</accession>
<dbReference type="GO" id="GO:0051745">
    <property type="term" value="F:4-hydroxy-3-methylbut-2-enyl diphosphate reductase activity"/>
    <property type="evidence" value="ECO:0007669"/>
    <property type="project" value="UniProtKB-EC"/>
</dbReference>
<keyword evidence="4 5" id="KW-0411">Iron-sulfur</keyword>
<feature type="binding site" evidence="5">
    <location>
        <position position="13"/>
    </location>
    <ligand>
        <name>[4Fe-4S] cluster</name>
        <dbReference type="ChEBI" id="CHEBI:49883"/>
    </ligand>
</feature>
<feature type="binding site" evidence="5">
    <location>
        <position position="76"/>
    </location>
    <ligand>
        <name>isopentenyl diphosphate</name>
        <dbReference type="ChEBI" id="CHEBI:128769"/>
    </ligand>
</feature>
<feature type="active site" description="Proton donor" evidence="5">
    <location>
        <position position="128"/>
    </location>
</feature>
<keyword evidence="1 5" id="KW-0004">4Fe-4S</keyword>
<name>A0ABS4G2F1_9CLOT</name>
<comment type="similarity">
    <text evidence="5">Belongs to the IspH family.</text>
</comment>
<dbReference type="Proteomes" id="UP001519271">
    <property type="component" value="Unassembled WGS sequence"/>
</dbReference>
<comment type="catalytic activity">
    <reaction evidence="5">
        <text>dimethylallyl diphosphate + 2 oxidized [2Fe-2S]-[ferredoxin] + H2O = (2E)-4-hydroxy-3-methylbut-2-enyl diphosphate + 2 reduced [2Fe-2S]-[ferredoxin] + 2 H(+)</text>
        <dbReference type="Rhea" id="RHEA:24825"/>
        <dbReference type="Rhea" id="RHEA-COMP:10000"/>
        <dbReference type="Rhea" id="RHEA-COMP:10001"/>
        <dbReference type="ChEBI" id="CHEBI:15377"/>
        <dbReference type="ChEBI" id="CHEBI:15378"/>
        <dbReference type="ChEBI" id="CHEBI:33737"/>
        <dbReference type="ChEBI" id="CHEBI:33738"/>
        <dbReference type="ChEBI" id="CHEBI:57623"/>
        <dbReference type="ChEBI" id="CHEBI:128753"/>
        <dbReference type="EC" id="1.17.7.4"/>
    </reaction>
</comment>
<feature type="binding site" evidence="5">
    <location>
        <position position="190"/>
    </location>
    <ligand>
        <name>[4Fe-4S] cluster</name>
        <dbReference type="ChEBI" id="CHEBI:49883"/>
    </ligand>
</feature>
<dbReference type="PANTHER" id="PTHR30426">
    <property type="entry name" value="4-HYDROXY-3-METHYLBUT-2-ENYL DIPHOSPHATE REDUCTASE"/>
    <property type="match status" value="1"/>
</dbReference>
<comment type="cofactor">
    <cofactor evidence="5">
        <name>[4Fe-4S] cluster</name>
        <dbReference type="ChEBI" id="CHEBI:49883"/>
    </cofactor>
    <text evidence="5">Binds 1 [4Fe-4S] cluster per subunit.</text>
</comment>
<dbReference type="CDD" id="cd13944">
    <property type="entry name" value="lytB_ispH"/>
    <property type="match status" value="1"/>
</dbReference>
<evidence type="ECO:0000256" key="1">
    <source>
        <dbReference type="ARBA" id="ARBA00022485"/>
    </source>
</evidence>
<feature type="binding site" evidence="5">
    <location>
        <position position="98"/>
    </location>
    <ligand>
        <name>[4Fe-4S] cluster</name>
        <dbReference type="ChEBI" id="CHEBI:49883"/>
    </ligand>
</feature>
<dbReference type="Gene3D" id="3.40.1010.20">
    <property type="entry name" value="4-hydroxy-3-methylbut-2-enyl diphosphate reductase, catalytic domain"/>
    <property type="match status" value="2"/>
</dbReference>
<feature type="binding site" evidence="5">
    <location>
        <position position="41"/>
    </location>
    <ligand>
        <name>(2E)-4-hydroxy-3-methylbut-2-enyl diphosphate</name>
        <dbReference type="ChEBI" id="CHEBI:128753"/>
    </ligand>
</feature>
<evidence type="ECO:0000256" key="2">
    <source>
        <dbReference type="ARBA" id="ARBA00022723"/>
    </source>
</evidence>
<reference evidence="6 7" key="1">
    <citation type="submission" date="2021-03" db="EMBL/GenBank/DDBJ databases">
        <title>Genomic Encyclopedia of Type Strains, Phase IV (KMG-IV): sequencing the most valuable type-strain genomes for metagenomic binning, comparative biology and taxonomic classification.</title>
        <authorList>
            <person name="Goeker M."/>
        </authorList>
    </citation>
    <scope>NUCLEOTIDE SEQUENCE [LARGE SCALE GENOMIC DNA]</scope>
    <source>
        <strain evidence="6 7">DSM 6139</strain>
    </source>
</reference>
<feature type="binding site" evidence="5">
    <location>
        <position position="220"/>
    </location>
    <ligand>
        <name>dimethylallyl diphosphate</name>
        <dbReference type="ChEBI" id="CHEBI:57623"/>
    </ligand>
</feature>
<dbReference type="HAMAP" id="MF_00191">
    <property type="entry name" value="IspH"/>
    <property type="match status" value="1"/>
</dbReference>
<feature type="binding site" evidence="5">
    <location>
        <position position="41"/>
    </location>
    <ligand>
        <name>isopentenyl diphosphate</name>
        <dbReference type="ChEBI" id="CHEBI:128769"/>
    </ligand>
</feature>
<feature type="binding site" evidence="5">
    <location>
        <position position="264"/>
    </location>
    <ligand>
        <name>isopentenyl diphosphate</name>
        <dbReference type="ChEBI" id="CHEBI:128769"/>
    </ligand>
</feature>
<feature type="binding site" evidence="5">
    <location>
        <position position="76"/>
    </location>
    <ligand>
        <name>(2E)-4-hydroxy-3-methylbut-2-enyl diphosphate</name>
        <dbReference type="ChEBI" id="CHEBI:128753"/>
    </ligand>
</feature>
<comment type="function">
    <text evidence="5">Catalyzes the conversion of 1-hydroxy-2-methyl-2-(E)-butenyl 4-diphosphate (HMBPP) into a mixture of isopentenyl diphosphate (IPP) and dimethylallyl diphosphate (DMAPP). Acts in the terminal step of the DOXP/MEP pathway for isoprenoid precursor biosynthesis.</text>
</comment>
<evidence type="ECO:0000313" key="7">
    <source>
        <dbReference type="Proteomes" id="UP001519271"/>
    </source>
</evidence>
<evidence type="ECO:0000256" key="5">
    <source>
        <dbReference type="HAMAP-Rule" id="MF_00191"/>
    </source>
</evidence>
<feature type="binding site" evidence="5">
    <location>
        <position position="126"/>
    </location>
    <ligand>
        <name>dimethylallyl diphosphate</name>
        <dbReference type="ChEBI" id="CHEBI:57623"/>
    </ligand>
</feature>
<feature type="binding site" evidence="5">
    <location>
        <position position="218"/>
    </location>
    <ligand>
        <name>dimethylallyl diphosphate</name>
        <dbReference type="ChEBI" id="CHEBI:57623"/>
    </ligand>
</feature>
<keyword evidence="5" id="KW-0414">Isoprene biosynthesis</keyword>
<proteinExistence type="inferred from homology"/>
<keyword evidence="3 5" id="KW-0408">Iron</keyword>
<feature type="binding site" evidence="5">
    <location>
        <position position="162"/>
    </location>
    <ligand>
        <name>(2E)-4-hydroxy-3-methylbut-2-enyl diphosphate</name>
        <dbReference type="ChEBI" id="CHEBI:128753"/>
    </ligand>
</feature>
<feature type="binding site" evidence="5">
    <location>
        <position position="126"/>
    </location>
    <ligand>
        <name>(2E)-4-hydroxy-3-methylbut-2-enyl diphosphate</name>
        <dbReference type="ChEBI" id="CHEBI:128753"/>
    </ligand>
</feature>
<organism evidence="6 7">
    <name type="scientific">Youngiibacter multivorans</name>
    <dbReference type="NCBI Taxonomy" id="937251"/>
    <lineage>
        <taxon>Bacteria</taxon>
        <taxon>Bacillati</taxon>
        <taxon>Bacillota</taxon>
        <taxon>Clostridia</taxon>
        <taxon>Eubacteriales</taxon>
        <taxon>Clostridiaceae</taxon>
        <taxon>Youngiibacter</taxon>
    </lineage>
</organism>
<dbReference type="Gene3D" id="3.40.50.11270">
    <property type="match status" value="1"/>
</dbReference>
<keyword evidence="5 6" id="KW-0560">Oxidoreductase</keyword>
<comment type="catalytic activity">
    <reaction evidence="5">
        <text>isopentenyl diphosphate + 2 oxidized [2Fe-2S]-[ferredoxin] + H2O = (2E)-4-hydroxy-3-methylbut-2-enyl diphosphate + 2 reduced [2Fe-2S]-[ferredoxin] + 2 H(+)</text>
        <dbReference type="Rhea" id="RHEA:24488"/>
        <dbReference type="Rhea" id="RHEA-COMP:10000"/>
        <dbReference type="Rhea" id="RHEA-COMP:10001"/>
        <dbReference type="ChEBI" id="CHEBI:15377"/>
        <dbReference type="ChEBI" id="CHEBI:15378"/>
        <dbReference type="ChEBI" id="CHEBI:33737"/>
        <dbReference type="ChEBI" id="CHEBI:33738"/>
        <dbReference type="ChEBI" id="CHEBI:128753"/>
        <dbReference type="ChEBI" id="CHEBI:128769"/>
        <dbReference type="EC" id="1.17.7.4"/>
    </reaction>
</comment>
<feature type="binding site" evidence="5">
    <location>
        <position position="219"/>
    </location>
    <ligand>
        <name>dimethylallyl diphosphate</name>
        <dbReference type="ChEBI" id="CHEBI:57623"/>
    </ligand>
</feature>
<comment type="caution">
    <text evidence="6">The sequence shown here is derived from an EMBL/GenBank/DDBJ whole genome shotgun (WGS) entry which is preliminary data.</text>
</comment>
<dbReference type="InterPro" id="IPR003451">
    <property type="entry name" value="LytB/IspH"/>
</dbReference>
<sequence>MREIIRAEYSGFCFGVDRAVKEAFTVRKTKGRTFTLGPLIHNKDVTDKLEDSGVSTISEGEIGRLEKDDTVIIRTHGVTRAVYDGLKAMGVDIIDLTCPYVINIQKKVSEYHDKGYQIVILGDGNHPEVVGINGWCDNSAYITPTGEVDIPLKRKVCVVSQTTEKQRNWLNLIMNIAKTSKEFVAFNTICKATEERQKSAEELSKEVDAMLVIGGKSSSNTKKLYELCRANCEKTYMVENAQELAGMINNFDGAVRVGVTAGASTPEWIIKEAVGLL</sequence>
<feature type="binding site" evidence="5">
    <location>
        <position position="264"/>
    </location>
    <ligand>
        <name>(2E)-4-hydroxy-3-methylbut-2-enyl diphosphate</name>
        <dbReference type="ChEBI" id="CHEBI:128753"/>
    </ligand>
</feature>
<feature type="binding site" evidence="5">
    <location>
        <position position="126"/>
    </location>
    <ligand>
        <name>isopentenyl diphosphate</name>
        <dbReference type="ChEBI" id="CHEBI:128769"/>
    </ligand>
</feature>
<feature type="binding site" evidence="5">
    <location>
        <position position="41"/>
    </location>
    <ligand>
        <name>dimethylallyl diphosphate</name>
        <dbReference type="ChEBI" id="CHEBI:57623"/>
    </ligand>
</feature>
<feature type="binding site" evidence="5">
    <location>
        <position position="218"/>
    </location>
    <ligand>
        <name>isopentenyl diphosphate</name>
        <dbReference type="ChEBI" id="CHEBI:128769"/>
    </ligand>
</feature>
<dbReference type="PANTHER" id="PTHR30426:SF0">
    <property type="entry name" value="4-HYDROXY-3-METHYLBUT-2-ENYL DIPHOSPHATE REDUCTASE"/>
    <property type="match status" value="1"/>
</dbReference>